<keyword evidence="8" id="KW-1003">Cell membrane</keyword>
<evidence type="ECO:0000256" key="1">
    <source>
        <dbReference type="ARBA" id="ARBA00001698"/>
    </source>
</evidence>
<feature type="transmembrane region" description="Helical" evidence="19">
    <location>
        <begin position="73"/>
        <end position="104"/>
    </location>
</feature>
<keyword evidence="21" id="KW-1185">Reference proteome</keyword>
<keyword evidence="12 18" id="KW-0548">Nucleotidyltransferase</keyword>
<evidence type="ECO:0000256" key="15">
    <source>
        <dbReference type="ARBA" id="ARBA00023136"/>
    </source>
</evidence>
<dbReference type="PANTHER" id="PTHR46382">
    <property type="entry name" value="PHOSPHATIDATE CYTIDYLYLTRANSFERASE"/>
    <property type="match status" value="1"/>
</dbReference>
<keyword evidence="14" id="KW-0443">Lipid metabolism</keyword>
<comment type="similarity">
    <text evidence="5 18">Belongs to the CDS family.</text>
</comment>
<comment type="caution">
    <text evidence="20">The sequence shown here is derived from an EMBL/GenBank/DDBJ whole genome shotgun (WGS) entry which is preliminary data.</text>
</comment>
<evidence type="ECO:0000256" key="10">
    <source>
        <dbReference type="ARBA" id="ARBA00022679"/>
    </source>
</evidence>
<dbReference type="Pfam" id="PF01148">
    <property type="entry name" value="CTP_transf_1"/>
    <property type="match status" value="1"/>
</dbReference>
<feature type="transmembrane region" description="Helical" evidence="19">
    <location>
        <begin position="258"/>
        <end position="275"/>
    </location>
</feature>
<evidence type="ECO:0000256" key="13">
    <source>
        <dbReference type="ARBA" id="ARBA00022989"/>
    </source>
</evidence>
<accession>A0ABU4AKG4</accession>
<evidence type="ECO:0000313" key="20">
    <source>
        <dbReference type="EMBL" id="MDV6226740.1"/>
    </source>
</evidence>
<keyword evidence="11 18" id="KW-0812">Transmembrane</keyword>
<dbReference type="RefSeq" id="WP_317561261.1">
    <property type="nucleotide sequence ID" value="NZ_JAWLIP010000004.1"/>
</dbReference>
<keyword evidence="16" id="KW-0594">Phospholipid biosynthesis</keyword>
<feature type="transmembrane region" description="Helical" evidence="19">
    <location>
        <begin position="45"/>
        <end position="61"/>
    </location>
</feature>
<dbReference type="GO" id="GO:0004605">
    <property type="term" value="F:phosphatidate cytidylyltransferase activity"/>
    <property type="evidence" value="ECO:0007669"/>
    <property type="project" value="UniProtKB-EC"/>
</dbReference>
<evidence type="ECO:0000256" key="12">
    <source>
        <dbReference type="ARBA" id="ARBA00022695"/>
    </source>
</evidence>
<evidence type="ECO:0000256" key="9">
    <source>
        <dbReference type="ARBA" id="ARBA00022516"/>
    </source>
</evidence>
<organism evidence="20 21">
    <name type="scientific">Nitratireductor aquimarinus</name>
    <dbReference type="NCBI Taxonomy" id="889300"/>
    <lineage>
        <taxon>Bacteria</taxon>
        <taxon>Pseudomonadati</taxon>
        <taxon>Pseudomonadota</taxon>
        <taxon>Alphaproteobacteria</taxon>
        <taxon>Hyphomicrobiales</taxon>
        <taxon>Phyllobacteriaceae</taxon>
        <taxon>Nitratireductor</taxon>
    </lineage>
</organism>
<dbReference type="PROSITE" id="PS01315">
    <property type="entry name" value="CDS"/>
    <property type="match status" value="1"/>
</dbReference>
<dbReference type="InterPro" id="IPR000374">
    <property type="entry name" value="PC_trans"/>
</dbReference>
<evidence type="ECO:0000256" key="16">
    <source>
        <dbReference type="ARBA" id="ARBA00023209"/>
    </source>
</evidence>
<keyword evidence="17" id="KW-1208">Phospholipid metabolism</keyword>
<sequence>MSKPGDEGGPTRRPRSNLQVRAVSALVLGSVVLLITYLGGLPFRLMAAVMAGAILYEWLAMRPGSKTGVHATIAIALLAVVMAMMILGLSAGAVFLALAGILVVLALHGWASGEGLGTTAGVAYAAAPAIALVHLRADDQSGFLAILFLFAVVWTSDIMAYFTGRSLGGPKLAPSISPGKTWSGAIGGAAFAVVAGAAFAMHDSTVHGVVLVALIALVLSVISQLGDLFESALKRRSGVKDSSNLIPGHGGVMDRVDGLMAAALALYLVAALLGSPEMPAHAFFRF</sequence>
<evidence type="ECO:0000256" key="17">
    <source>
        <dbReference type="ARBA" id="ARBA00023264"/>
    </source>
</evidence>
<evidence type="ECO:0000256" key="14">
    <source>
        <dbReference type="ARBA" id="ARBA00023098"/>
    </source>
</evidence>
<evidence type="ECO:0000256" key="3">
    <source>
        <dbReference type="ARBA" id="ARBA00005119"/>
    </source>
</evidence>
<feature type="transmembrane region" description="Helical" evidence="19">
    <location>
        <begin position="116"/>
        <end position="135"/>
    </location>
</feature>
<feature type="transmembrane region" description="Helical" evidence="19">
    <location>
        <begin position="182"/>
        <end position="201"/>
    </location>
</feature>
<evidence type="ECO:0000256" key="5">
    <source>
        <dbReference type="ARBA" id="ARBA00010185"/>
    </source>
</evidence>
<keyword evidence="10 18" id="KW-0808">Transferase</keyword>
<evidence type="ECO:0000256" key="11">
    <source>
        <dbReference type="ARBA" id="ARBA00022692"/>
    </source>
</evidence>
<keyword evidence="15 19" id="KW-0472">Membrane</keyword>
<protein>
    <recommendedName>
        <fullName evidence="7 18">Phosphatidate cytidylyltransferase</fullName>
        <ecNumber evidence="6 18">2.7.7.41</ecNumber>
    </recommendedName>
</protein>
<name>A0ABU4AKG4_9HYPH</name>
<evidence type="ECO:0000256" key="2">
    <source>
        <dbReference type="ARBA" id="ARBA00004651"/>
    </source>
</evidence>
<evidence type="ECO:0000256" key="19">
    <source>
        <dbReference type="SAM" id="Phobius"/>
    </source>
</evidence>
<comment type="pathway">
    <text evidence="3 18">Phospholipid metabolism; CDP-diacylglycerol biosynthesis; CDP-diacylglycerol from sn-glycerol 3-phosphate: step 3/3.</text>
</comment>
<dbReference type="EC" id="2.7.7.41" evidence="6 18"/>
<gene>
    <name evidence="20" type="ORF">R2G56_10630</name>
</gene>
<dbReference type="EMBL" id="JAWLIP010000004">
    <property type="protein sequence ID" value="MDV6226740.1"/>
    <property type="molecule type" value="Genomic_DNA"/>
</dbReference>
<evidence type="ECO:0000256" key="18">
    <source>
        <dbReference type="RuleBase" id="RU003938"/>
    </source>
</evidence>
<feature type="transmembrane region" description="Helical" evidence="19">
    <location>
        <begin position="208"/>
        <end position="226"/>
    </location>
</feature>
<evidence type="ECO:0000313" key="21">
    <source>
        <dbReference type="Proteomes" id="UP001185659"/>
    </source>
</evidence>
<comment type="pathway">
    <text evidence="4">Lipid metabolism.</text>
</comment>
<evidence type="ECO:0000256" key="4">
    <source>
        <dbReference type="ARBA" id="ARBA00005189"/>
    </source>
</evidence>
<feature type="transmembrane region" description="Helical" evidence="19">
    <location>
        <begin position="142"/>
        <end position="162"/>
    </location>
</feature>
<proteinExistence type="inferred from homology"/>
<dbReference type="Proteomes" id="UP001185659">
    <property type="component" value="Unassembled WGS sequence"/>
</dbReference>
<evidence type="ECO:0000256" key="8">
    <source>
        <dbReference type="ARBA" id="ARBA00022475"/>
    </source>
</evidence>
<keyword evidence="9" id="KW-0444">Lipid biosynthesis</keyword>
<evidence type="ECO:0000256" key="6">
    <source>
        <dbReference type="ARBA" id="ARBA00012487"/>
    </source>
</evidence>
<dbReference type="PANTHER" id="PTHR46382:SF1">
    <property type="entry name" value="PHOSPHATIDATE CYTIDYLYLTRANSFERASE"/>
    <property type="match status" value="1"/>
</dbReference>
<evidence type="ECO:0000256" key="7">
    <source>
        <dbReference type="ARBA" id="ARBA00019373"/>
    </source>
</evidence>
<comment type="catalytic activity">
    <reaction evidence="1 18">
        <text>a 1,2-diacyl-sn-glycero-3-phosphate + CTP + H(+) = a CDP-1,2-diacyl-sn-glycerol + diphosphate</text>
        <dbReference type="Rhea" id="RHEA:16229"/>
        <dbReference type="ChEBI" id="CHEBI:15378"/>
        <dbReference type="ChEBI" id="CHEBI:33019"/>
        <dbReference type="ChEBI" id="CHEBI:37563"/>
        <dbReference type="ChEBI" id="CHEBI:58332"/>
        <dbReference type="ChEBI" id="CHEBI:58608"/>
        <dbReference type="EC" id="2.7.7.41"/>
    </reaction>
</comment>
<comment type="subcellular location">
    <subcellularLocation>
        <location evidence="2">Cell membrane</location>
        <topology evidence="2">Multi-pass membrane protein</topology>
    </subcellularLocation>
</comment>
<feature type="transmembrane region" description="Helical" evidence="19">
    <location>
        <begin position="20"/>
        <end position="39"/>
    </location>
</feature>
<keyword evidence="13 19" id="KW-1133">Transmembrane helix</keyword>
<reference evidence="20 21" key="1">
    <citation type="submission" date="2023-10" db="EMBL/GenBank/DDBJ databases">
        <authorList>
            <person name="Venkata Ramana C."/>
            <person name="Sasikala C."/>
            <person name="Dhurka M."/>
        </authorList>
    </citation>
    <scope>NUCLEOTIDE SEQUENCE [LARGE SCALE GENOMIC DNA]</scope>
    <source>
        <strain evidence="20 21">KCTC 32151</strain>
    </source>
</reference>